<evidence type="ECO:0000256" key="5">
    <source>
        <dbReference type="ARBA" id="ARBA00023077"/>
    </source>
</evidence>
<keyword evidence="6 8" id="KW-0472">Membrane</keyword>
<keyword evidence="2 8" id="KW-0813">Transport</keyword>
<evidence type="ECO:0000256" key="10">
    <source>
        <dbReference type="SAM" id="SignalP"/>
    </source>
</evidence>
<keyword evidence="4 8" id="KW-0812">Transmembrane</keyword>
<dbReference type="InterPro" id="IPR012910">
    <property type="entry name" value="Plug_dom"/>
</dbReference>
<dbReference type="EMBL" id="JAHESE010000006">
    <property type="protein sequence ID" value="MBT1708437.1"/>
    <property type="molecule type" value="Genomic_DNA"/>
</dbReference>
<dbReference type="NCBIfam" id="TIGR04057">
    <property type="entry name" value="SusC_RagA_signa"/>
    <property type="match status" value="1"/>
</dbReference>
<evidence type="ECO:0000256" key="1">
    <source>
        <dbReference type="ARBA" id="ARBA00004571"/>
    </source>
</evidence>
<feature type="signal peptide" evidence="10">
    <location>
        <begin position="1"/>
        <end position="19"/>
    </location>
</feature>
<keyword evidence="13" id="KW-0675">Receptor</keyword>
<protein>
    <submittedName>
        <fullName evidence="13">TonB-dependent receptor</fullName>
    </submittedName>
</protein>
<dbReference type="SUPFAM" id="SSF56935">
    <property type="entry name" value="Porins"/>
    <property type="match status" value="1"/>
</dbReference>
<dbReference type="SUPFAM" id="SSF49464">
    <property type="entry name" value="Carboxypeptidase regulatory domain-like"/>
    <property type="match status" value="1"/>
</dbReference>
<dbReference type="Proteomes" id="UP001319080">
    <property type="component" value="Unassembled WGS sequence"/>
</dbReference>
<dbReference type="Pfam" id="PF07715">
    <property type="entry name" value="Plug"/>
    <property type="match status" value="1"/>
</dbReference>
<dbReference type="InterPro" id="IPR037066">
    <property type="entry name" value="Plug_dom_sf"/>
</dbReference>
<evidence type="ECO:0000256" key="8">
    <source>
        <dbReference type="PROSITE-ProRule" id="PRU01360"/>
    </source>
</evidence>
<keyword evidence="7 8" id="KW-0998">Cell outer membrane</keyword>
<organism evidence="13 14">
    <name type="scientific">Dawidia cretensis</name>
    <dbReference type="NCBI Taxonomy" id="2782350"/>
    <lineage>
        <taxon>Bacteria</taxon>
        <taxon>Pseudomonadati</taxon>
        <taxon>Bacteroidota</taxon>
        <taxon>Cytophagia</taxon>
        <taxon>Cytophagales</taxon>
        <taxon>Chryseotaleaceae</taxon>
        <taxon>Dawidia</taxon>
    </lineage>
</organism>
<evidence type="ECO:0000256" key="3">
    <source>
        <dbReference type="ARBA" id="ARBA00022452"/>
    </source>
</evidence>
<comment type="caution">
    <text evidence="13">The sequence shown here is derived from an EMBL/GenBank/DDBJ whole genome shotgun (WGS) entry which is preliminary data.</text>
</comment>
<comment type="subcellular location">
    <subcellularLocation>
        <location evidence="1 8">Cell outer membrane</location>
        <topology evidence="1 8">Multi-pass membrane protein</topology>
    </subcellularLocation>
</comment>
<accession>A0AAP2DYL7</accession>
<sequence length="1027" mass="112913">MNVRTLLVMLLTFAMPYAALPQSMVTGTVTEAGSGQGLPGVNVSIQGTSSGTVTDADGKFSIAASSNNVLLFSFIGYKTLQEKVGDRTLINIELAADVSELDEIVVTGYSTQEKKDLTGAVSVVKMNEIKDMPTANPMRALQGRVPGVTVTADGSPGGVATVRIRGIGTLGNNDPLYIIDGMPTKNGLEQINPADIESMQVLKDASSATIYGSRAANGVIIITTKKAKAGFSKVTFNSSLSTQNYTTQLDMLNTQERARVYWQSAVNDGADPNNHQIYNFDWTTVDGTPVLNGVILPEFIDAQQTMRPADTDWYNEISRTSVIQSYDISIANGGDRSSTFFSLSYFDNKGIVKESQSKRYTARLNSEYNFFNKKLKVGENLMATHFINTLIPINDVMYTALVQQTLVPVHTMTGGWGGPAPGMNDRHNPVRLIEDNKQNKGYFVRLMGNAYADLEVIRNLHLRTSFGIDYQTNYERTLRKSYVSGFLSDPSNQVNTKQDVSGNWVWQNSLTYDLELGKNAFNFLLGSEMIRYVGQDFWASRRGYALENIDYAYLNPGSSNKDNGGGGSSNALLSQFAKVNYSYDDRYLASVTVRRDGSSRFGSDNRYGIFPAFSLGWRLSEERFIQENLPAASNLKLRYGWGKTGNQEIANNATNTLYESVYATDGIWNFDRGTAYDIGGAGTGQLPTGFALIQQGNSGLKWETAIQSNFGIDFGFLDEKIAGSVDYFIKKTSDILIEPAYLAVIGEGGKRWANGASMENKGIEVLLSYSETINDVSFTITGNISTYRNKITRLPDEILGSYPGNGTDKTILGRSVNSIFGYVADGIFKSQDEVEAHAEQVGKGIGRMRYKDLDGNDEITDRDRDYIGIKDPKFSYGLNASVTYKNFDLNFFWQGVQGNDVENSYKTLTDFPTLWAGSNWGARSLDAWTPQNPNSTIPAVTLVDSNNEGRVSTYFVENGSYLKLRNVQLGYTVKGLAKTGIQNLRFYVQANNLVNIKSNSYTAPDPENAGNAYPIPVIYTGGLNLSF</sequence>
<evidence type="ECO:0000256" key="9">
    <source>
        <dbReference type="RuleBase" id="RU003357"/>
    </source>
</evidence>
<feature type="domain" description="TonB-dependent receptor-like beta-barrel" evidence="11">
    <location>
        <begin position="458"/>
        <end position="993"/>
    </location>
</feature>
<evidence type="ECO:0000313" key="13">
    <source>
        <dbReference type="EMBL" id="MBT1708437.1"/>
    </source>
</evidence>
<dbReference type="PROSITE" id="PS52016">
    <property type="entry name" value="TONB_DEPENDENT_REC_3"/>
    <property type="match status" value="1"/>
</dbReference>
<dbReference type="Pfam" id="PF13715">
    <property type="entry name" value="CarbopepD_reg_2"/>
    <property type="match status" value="1"/>
</dbReference>
<dbReference type="InterPro" id="IPR008969">
    <property type="entry name" value="CarboxyPept-like_regulatory"/>
</dbReference>
<dbReference type="InterPro" id="IPR000531">
    <property type="entry name" value="Beta-barrel_TonB"/>
</dbReference>
<evidence type="ECO:0000259" key="11">
    <source>
        <dbReference type="Pfam" id="PF00593"/>
    </source>
</evidence>
<keyword evidence="5 9" id="KW-0798">TonB box</keyword>
<dbReference type="InterPro" id="IPR039426">
    <property type="entry name" value="TonB-dep_rcpt-like"/>
</dbReference>
<reference evidence="13 14" key="1">
    <citation type="submission" date="2021-05" db="EMBL/GenBank/DDBJ databases">
        <title>A Polyphasic approach of four new species of the genus Ohtaekwangia: Ohtaekwangia histidinii sp. nov., Ohtaekwangia cretensis sp. nov., Ohtaekwangia indiensis sp. nov., Ohtaekwangia reichenbachii sp. nov. from diverse environment.</title>
        <authorList>
            <person name="Octaviana S."/>
        </authorList>
    </citation>
    <scope>NUCLEOTIDE SEQUENCE [LARGE SCALE GENOMIC DNA]</scope>
    <source>
        <strain evidence="13 14">PWU5</strain>
    </source>
</reference>
<proteinExistence type="inferred from homology"/>
<evidence type="ECO:0000256" key="4">
    <source>
        <dbReference type="ARBA" id="ARBA00022692"/>
    </source>
</evidence>
<feature type="chain" id="PRO_5043049847" evidence="10">
    <location>
        <begin position="20"/>
        <end position="1027"/>
    </location>
</feature>
<evidence type="ECO:0000313" key="14">
    <source>
        <dbReference type="Proteomes" id="UP001319080"/>
    </source>
</evidence>
<evidence type="ECO:0000256" key="7">
    <source>
        <dbReference type="ARBA" id="ARBA00023237"/>
    </source>
</evidence>
<evidence type="ECO:0000259" key="12">
    <source>
        <dbReference type="Pfam" id="PF07715"/>
    </source>
</evidence>
<gene>
    <name evidence="13" type="ORF">KK062_09390</name>
</gene>
<evidence type="ECO:0000256" key="2">
    <source>
        <dbReference type="ARBA" id="ARBA00022448"/>
    </source>
</evidence>
<dbReference type="Gene3D" id="2.40.170.20">
    <property type="entry name" value="TonB-dependent receptor, beta-barrel domain"/>
    <property type="match status" value="1"/>
</dbReference>
<dbReference type="InterPro" id="IPR036942">
    <property type="entry name" value="Beta-barrel_TonB_sf"/>
</dbReference>
<dbReference type="GO" id="GO:0009279">
    <property type="term" value="C:cell outer membrane"/>
    <property type="evidence" value="ECO:0007669"/>
    <property type="project" value="UniProtKB-SubCell"/>
</dbReference>
<dbReference type="InterPro" id="IPR023996">
    <property type="entry name" value="TonB-dep_OMP_SusC/RagA"/>
</dbReference>
<dbReference type="NCBIfam" id="TIGR04056">
    <property type="entry name" value="OMP_RagA_SusC"/>
    <property type="match status" value="1"/>
</dbReference>
<feature type="domain" description="TonB-dependent receptor plug" evidence="12">
    <location>
        <begin position="114"/>
        <end position="219"/>
    </location>
</feature>
<dbReference type="InterPro" id="IPR023997">
    <property type="entry name" value="TonB-dep_OMP_SusC/RagA_CS"/>
</dbReference>
<dbReference type="Pfam" id="PF00593">
    <property type="entry name" value="TonB_dep_Rec_b-barrel"/>
    <property type="match status" value="1"/>
</dbReference>
<dbReference type="Gene3D" id="2.60.40.1120">
    <property type="entry name" value="Carboxypeptidase-like, regulatory domain"/>
    <property type="match status" value="1"/>
</dbReference>
<dbReference type="RefSeq" id="WP_254084028.1">
    <property type="nucleotide sequence ID" value="NZ_JAHESE010000006.1"/>
</dbReference>
<name>A0AAP2DYL7_9BACT</name>
<dbReference type="Gene3D" id="2.170.130.10">
    <property type="entry name" value="TonB-dependent receptor, plug domain"/>
    <property type="match status" value="1"/>
</dbReference>
<evidence type="ECO:0000256" key="6">
    <source>
        <dbReference type="ARBA" id="ARBA00023136"/>
    </source>
</evidence>
<keyword evidence="3 8" id="KW-1134">Transmembrane beta strand</keyword>
<dbReference type="AlphaFoldDB" id="A0AAP2DYL7"/>
<comment type="similarity">
    <text evidence="8 9">Belongs to the TonB-dependent receptor family.</text>
</comment>
<keyword evidence="14" id="KW-1185">Reference proteome</keyword>
<keyword evidence="10" id="KW-0732">Signal</keyword>